<evidence type="ECO:0000313" key="1">
    <source>
        <dbReference type="EMBL" id="OGD66784.1"/>
    </source>
</evidence>
<dbReference type="STRING" id="1797582.A2442_01515"/>
<organism evidence="1 2">
    <name type="scientific">Candidatus Campbellbacteria bacterium RIFOXYC2_FULL_35_25</name>
    <dbReference type="NCBI Taxonomy" id="1797582"/>
    <lineage>
        <taxon>Bacteria</taxon>
        <taxon>Candidatus Campbelliibacteriota</taxon>
    </lineage>
</organism>
<protein>
    <recommendedName>
        <fullName evidence="3">Phosphoglycerate mutase</fullName>
    </recommendedName>
</protein>
<gene>
    <name evidence="1" type="ORF">A2442_01515</name>
</gene>
<sequence>MSLKGIFIVRHAESDEDINPNLNGEVVDSEISITTLGQKQAFEIKSQLQKILPVFRGLRVIVSTSNRAIETARILTEGFVDEGNKYYSFENSIRNLNWGDVNQTNVRQIEKERYEVGVLFYSFLGGDHTPEYVKNIQSFTDRCLKEGLQSNHPEALLIVAHGFSMRVIVKCFLGMSDDEFKWLANPHNCFIVNLAVDGEHINLKTKMPIYKAR</sequence>
<dbReference type="AlphaFoldDB" id="A0A1F5EHU8"/>
<dbReference type="InterPro" id="IPR013078">
    <property type="entry name" value="His_Pase_superF_clade-1"/>
</dbReference>
<dbReference type="PIRSF" id="PIRSF000709">
    <property type="entry name" value="6PFK_2-Ptase"/>
    <property type="match status" value="1"/>
</dbReference>
<dbReference type="EMBL" id="MFAE01000014">
    <property type="protein sequence ID" value="OGD66784.1"/>
    <property type="molecule type" value="Genomic_DNA"/>
</dbReference>
<dbReference type="Pfam" id="PF00300">
    <property type="entry name" value="His_Phos_1"/>
    <property type="match status" value="1"/>
</dbReference>
<dbReference type="SUPFAM" id="SSF53254">
    <property type="entry name" value="Phosphoglycerate mutase-like"/>
    <property type="match status" value="1"/>
</dbReference>
<proteinExistence type="predicted"/>
<evidence type="ECO:0008006" key="3">
    <source>
        <dbReference type="Google" id="ProtNLM"/>
    </source>
</evidence>
<dbReference type="InterPro" id="IPR029033">
    <property type="entry name" value="His_PPase_superfam"/>
</dbReference>
<accession>A0A1F5EHU8</accession>
<dbReference type="SMART" id="SM00855">
    <property type="entry name" value="PGAM"/>
    <property type="match status" value="1"/>
</dbReference>
<dbReference type="PANTHER" id="PTHR46192">
    <property type="entry name" value="BROAD-RANGE ACID PHOSPHATASE DET1"/>
    <property type="match status" value="1"/>
</dbReference>
<dbReference type="Proteomes" id="UP000179003">
    <property type="component" value="Unassembled WGS sequence"/>
</dbReference>
<reference evidence="1 2" key="1">
    <citation type="journal article" date="2016" name="Nat. Commun.">
        <title>Thousands of microbial genomes shed light on interconnected biogeochemical processes in an aquifer system.</title>
        <authorList>
            <person name="Anantharaman K."/>
            <person name="Brown C.T."/>
            <person name="Hug L.A."/>
            <person name="Sharon I."/>
            <person name="Castelle C.J."/>
            <person name="Probst A.J."/>
            <person name="Thomas B.C."/>
            <person name="Singh A."/>
            <person name="Wilkins M.J."/>
            <person name="Karaoz U."/>
            <person name="Brodie E.L."/>
            <person name="Williams K.H."/>
            <person name="Hubbard S.S."/>
            <person name="Banfield J.F."/>
        </authorList>
    </citation>
    <scope>NUCLEOTIDE SEQUENCE [LARGE SCALE GENOMIC DNA]</scope>
</reference>
<dbReference type="Gene3D" id="3.40.50.1240">
    <property type="entry name" value="Phosphoglycerate mutase-like"/>
    <property type="match status" value="1"/>
</dbReference>
<dbReference type="CDD" id="cd07067">
    <property type="entry name" value="HP_PGM_like"/>
    <property type="match status" value="1"/>
</dbReference>
<comment type="caution">
    <text evidence="1">The sequence shown here is derived from an EMBL/GenBank/DDBJ whole genome shotgun (WGS) entry which is preliminary data.</text>
</comment>
<name>A0A1F5EHU8_9BACT</name>
<dbReference type="InterPro" id="IPR052765">
    <property type="entry name" value="PGM-Related"/>
</dbReference>
<evidence type="ECO:0000313" key="2">
    <source>
        <dbReference type="Proteomes" id="UP000179003"/>
    </source>
</evidence>